<protein>
    <submittedName>
        <fullName evidence="2">Uncharacterized protein</fullName>
    </submittedName>
</protein>
<dbReference type="InterPro" id="IPR028118">
    <property type="entry name" value="Chibby_fam"/>
</dbReference>
<organism evidence="2 3">
    <name type="scientific">Marchantia polymorpha</name>
    <name type="common">Common liverwort</name>
    <name type="synonym">Marchantia aquatica</name>
    <dbReference type="NCBI Taxonomy" id="3197"/>
    <lineage>
        <taxon>Eukaryota</taxon>
        <taxon>Viridiplantae</taxon>
        <taxon>Streptophyta</taxon>
        <taxon>Embryophyta</taxon>
        <taxon>Marchantiophyta</taxon>
        <taxon>Marchantiopsida</taxon>
        <taxon>Marchantiidae</taxon>
        <taxon>Marchantiales</taxon>
        <taxon>Marchantiaceae</taxon>
        <taxon>Marchantia</taxon>
    </lineage>
</organism>
<gene>
    <name evidence="2" type="ORF">MARPO_0016s0047</name>
</gene>
<dbReference type="EMBL" id="KZ772688">
    <property type="protein sequence ID" value="PTQ44980.1"/>
    <property type="molecule type" value="Genomic_DNA"/>
</dbReference>
<evidence type="ECO:0000256" key="1">
    <source>
        <dbReference type="SAM" id="Coils"/>
    </source>
</evidence>
<evidence type="ECO:0000313" key="2">
    <source>
        <dbReference type="EMBL" id="PTQ44980.1"/>
    </source>
</evidence>
<dbReference type="AlphaFoldDB" id="A0A2R6XFU6"/>
<dbReference type="OrthoDB" id="1913263at2759"/>
<dbReference type="Pfam" id="PF14645">
    <property type="entry name" value="Chibby"/>
    <property type="match status" value="1"/>
</dbReference>
<dbReference type="Gramene" id="Mp6g10040.1">
    <property type="protein sequence ID" value="Mp6g10040.1.cds"/>
    <property type="gene ID" value="Mp6g10040"/>
</dbReference>
<keyword evidence="3" id="KW-1185">Reference proteome</keyword>
<reference evidence="3" key="1">
    <citation type="journal article" date="2017" name="Cell">
        <title>Insights into land plant evolution garnered from the Marchantia polymorpha genome.</title>
        <authorList>
            <person name="Bowman J.L."/>
            <person name="Kohchi T."/>
            <person name="Yamato K.T."/>
            <person name="Jenkins J."/>
            <person name="Shu S."/>
            <person name="Ishizaki K."/>
            <person name="Yamaoka S."/>
            <person name="Nishihama R."/>
            <person name="Nakamura Y."/>
            <person name="Berger F."/>
            <person name="Adam C."/>
            <person name="Aki S.S."/>
            <person name="Althoff F."/>
            <person name="Araki T."/>
            <person name="Arteaga-Vazquez M.A."/>
            <person name="Balasubrmanian S."/>
            <person name="Barry K."/>
            <person name="Bauer D."/>
            <person name="Boehm C.R."/>
            <person name="Briginshaw L."/>
            <person name="Caballero-Perez J."/>
            <person name="Catarino B."/>
            <person name="Chen F."/>
            <person name="Chiyoda S."/>
            <person name="Chovatia M."/>
            <person name="Davies K.M."/>
            <person name="Delmans M."/>
            <person name="Demura T."/>
            <person name="Dierschke T."/>
            <person name="Dolan L."/>
            <person name="Dorantes-Acosta A.E."/>
            <person name="Eklund D.M."/>
            <person name="Florent S.N."/>
            <person name="Flores-Sandoval E."/>
            <person name="Fujiyama A."/>
            <person name="Fukuzawa H."/>
            <person name="Galik B."/>
            <person name="Grimanelli D."/>
            <person name="Grimwood J."/>
            <person name="Grossniklaus U."/>
            <person name="Hamada T."/>
            <person name="Haseloff J."/>
            <person name="Hetherington A.J."/>
            <person name="Higo A."/>
            <person name="Hirakawa Y."/>
            <person name="Hundley H.N."/>
            <person name="Ikeda Y."/>
            <person name="Inoue K."/>
            <person name="Inoue S.I."/>
            <person name="Ishida S."/>
            <person name="Jia Q."/>
            <person name="Kakita M."/>
            <person name="Kanazawa T."/>
            <person name="Kawai Y."/>
            <person name="Kawashima T."/>
            <person name="Kennedy M."/>
            <person name="Kinose K."/>
            <person name="Kinoshita T."/>
            <person name="Kohara Y."/>
            <person name="Koide E."/>
            <person name="Komatsu K."/>
            <person name="Kopischke S."/>
            <person name="Kubo M."/>
            <person name="Kyozuka J."/>
            <person name="Lagercrantz U."/>
            <person name="Lin S.S."/>
            <person name="Lindquist E."/>
            <person name="Lipzen A.M."/>
            <person name="Lu C.W."/>
            <person name="De Luna E."/>
            <person name="Martienssen R.A."/>
            <person name="Minamino N."/>
            <person name="Mizutani M."/>
            <person name="Mizutani M."/>
            <person name="Mochizuki N."/>
            <person name="Monte I."/>
            <person name="Mosher R."/>
            <person name="Nagasaki H."/>
            <person name="Nakagami H."/>
            <person name="Naramoto S."/>
            <person name="Nishitani K."/>
            <person name="Ohtani M."/>
            <person name="Okamoto T."/>
            <person name="Okumura M."/>
            <person name="Phillips J."/>
            <person name="Pollak B."/>
            <person name="Reinders A."/>
            <person name="Rovekamp M."/>
            <person name="Sano R."/>
            <person name="Sawa S."/>
            <person name="Schmid M.W."/>
            <person name="Shirakawa M."/>
            <person name="Solano R."/>
            <person name="Spunde A."/>
            <person name="Suetsugu N."/>
            <person name="Sugano S."/>
            <person name="Sugiyama A."/>
            <person name="Sun R."/>
            <person name="Suzuki Y."/>
            <person name="Takenaka M."/>
            <person name="Takezawa D."/>
            <person name="Tomogane H."/>
            <person name="Tsuzuki M."/>
            <person name="Ueda T."/>
            <person name="Umeda M."/>
            <person name="Ward J.M."/>
            <person name="Watanabe Y."/>
            <person name="Yazaki K."/>
            <person name="Yokoyama R."/>
            <person name="Yoshitake Y."/>
            <person name="Yotsui I."/>
            <person name="Zachgo S."/>
            <person name="Schmutz J."/>
        </authorList>
    </citation>
    <scope>NUCLEOTIDE SEQUENCE [LARGE SCALE GENOMIC DNA]</scope>
    <source>
        <strain evidence="3">Tak-1</strain>
    </source>
</reference>
<dbReference type="Proteomes" id="UP000244005">
    <property type="component" value="Unassembled WGS sequence"/>
</dbReference>
<feature type="coiled-coil region" evidence="1">
    <location>
        <begin position="52"/>
        <end position="93"/>
    </location>
</feature>
<name>A0A2R6XFU6_MARPO</name>
<evidence type="ECO:0000313" key="3">
    <source>
        <dbReference type="Proteomes" id="UP000244005"/>
    </source>
</evidence>
<keyword evidence="1" id="KW-0175">Coiled coil</keyword>
<dbReference type="OMA" id="NGHWTAD"/>
<proteinExistence type="predicted"/>
<sequence length="131" mass="15754">MGIFRKKRLPRSEAAMAEAADMGPIQLQLDGHRLTFDHGEWQPEYEEMPEGEGAIEAELLELRREKRKMKKELEKYQAQREEMKELKERWNLLDFKYQLLLDMWTMRELDIKRAQEEGLTPKKTRHSTHIN</sequence>
<accession>A0A2R6XFU6</accession>